<evidence type="ECO:0000256" key="1">
    <source>
        <dbReference type="SAM" id="MobiDB-lite"/>
    </source>
</evidence>
<feature type="compositionally biased region" description="Polar residues" evidence="1">
    <location>
        <begin position="25"/>
        <end position="34"/>
    </location>
</feature>
<dbReference type="EMBL" id="UGQL01000001">
    <property type="protein sequence ID" value="STZ28101.1"/>
    <property type="molecule type" value="Genomic_DNA"/>
</dbReference>
<feature type="compositionally biased region" description="Basic and acidic residues" evidence="1">
    <location>
        <begin position="1"/>
        <end position="12"/>
    </location>
</feature>
<gene>
    <name evidence="2" type="ORF">NCTC11179_01641</name>
</gene>
<evidence type="ECO:0000313" key="3">
    <source>
        <dbReference type="Proteomes" id="UP000255024"/>
    </source>
</evidence>
<dbReference type="AlphaFoldDB" id="A0A378RP92"/>
<reference evidence="2 3" key="1">
    <citation type="submission" date="2018-06" db="EMBL/GenBank/DDBJ databases">
        <authorList>
            <consortium name="Pathogen Informatics"/>
            <person name="Doyle S."/>
        </authorList>
    </citation>
    <scope>NUCLEOTIDE SEQUENCE [LARGE SCALE GENOMIC DNA]</scope>
    <source>
        <strain evidence="2 3">NCTC11179</strain>
    </source>
</reference>
<sequence length="40" mass="4585">MFLANNEHHDSCVESSKTKKKSNEGTRYSVQQITYKPVKA</sequence>
<dbReference type="Proteomes" id="UP000255024">
    <property type="component" value="Unassembled WGS sequence"/>
</dbReference>
<proteinExistence type="predicted"/>
<name>A0A378RP92_MYROD</name>
<protein>
    <submittedName>
        <fullName evidence="2">Uncharacterized protein</fullName>
    </submittedName>
</protein>
<evidence type="ECO:0000313" key="2">
    <source>
        <dbReference type="EMBL" id="STZ28101.1"/>
    </source>
</evidence>
<keyword evidence="3" id="KW-1185">Reference proteome</keyword>
<organism evidence="2 3">
    <name type="scientific">Myroides odoratus</name>
    <name type="common">Flavobacterium odoratum</name>
    <dbReference type="NCBI Taxonomy" id="256"/>
    <lineage>
        <taxon>Bacteria</taxon>
        <taxon>Pseudomonadati</taxon>
        <taxon>Bacteroidota</taxon>
        <taxon>Flavobacteriia</taxon>
        <taxon>Flavobacteriales</taxon>
        <taxon>Flavobacteriaceae</taxon>
        <taxon>Myroides</taxon>
    </lineage>
</organism>
<accession>A0A378RP92</accession>
<feature type="region of interest" description="Disordered" evidence="1">
    <location>
        <begin position="1"/>
        <end position="40"/>
    </location>
</feature>